<gene>
    <name evidence="1" type="ORF">AMORRO_LOCUS6558</name>
</gene>
<evidence type="ECO:0000313" key="2">
    <source>
        <dbReference type="Proteomes" id="UP000789342"/>
    </source>
</evidence>
<dbReference type="Proteomes" id="UP000789342">
    <property type="component" value="Unassembled WGS sequence"/>
</dbReference>
<dbReference type="EMBL" id="CAJVPV010004414">
    <property type="protein sequence ID" value="CAG8573000.1"/>
    <property type="molecule type" value="Genomic_DNA"/>
</dbReference>
<accession>A0A9N9BPS4</accession>
<keyword evidence="2" id="KW-1185">Reference proteome</keyword>
<protein>
    <submittedName>
        <fullName evidence="1">623_t:CDS:1</fullName>
    </submittedName>
</protein>
<comment type="caution">
    <text evidence="1">The sequence shown here is derived from an EMBL/GenBank/DDBJ whole genome shotgun (WGS) entry which is preliminary data.</text>
</comment>
<proteinExistence type="predicted"/>
<name>A0A9N9BPS4_9GLOM</name>
<organism evidence="1 2">
    <name type="scientific">Acaulospora morrowiae</name>
    <dbReference type="NCBI Taxonomy" id="94023"/>
    <lineage>
        <taxon>Eukaryota</taxon>
        <taxon>Fungi</taxon>
        <taxon>Fungi incertae sedis</taxon>
        <taxon>Mucoromycota</taxon>
        <taxon>Glomeromycotina</taxon>
        <taxon>Glomeromycetes</taxon>
        <taxon>Diversisporales</taxon>
        <taxon>Acaulosporaceae</taxon>
        <taxon>Acaulospora</taxon>
    </lineage>
</organism>
<feature type="non-terminal residue" evidence="1">
    <location>
        <position position="1"/>
    </location>
</feature>
<dbReference type="AlphaFoldDB" id="A0A9N9BPS4"/>
<sequence length="125" mass="13687">MITNTIANEVSKQNATKSSAANSNIQFSKNLTQGGFISCVLTCPKKKPLETKKDLKRKAAIQATAGYTELDAEAENEIFNQKNMHNNGFIIKPPLHVIDKELVNHGNHLPPARIATPSGRRPGRP</sequence>
<reference evidence="1" key="1">
    <citation type="submission" date="2021-06" db="EMBL/GenBank/DDBJ databases">
        <authorList>
            <person name="Kallberg Y."/>
            <person name="Tangrot J."/>
            <person name="Rosling A."/>
        </authorList>
    </citation>
    <scope>NUCLEOTIDE SEQUENCE</scope>
    <source>
        <strain evidence="1">CL551</strain>
    </source>
</reference>
<dbReference type="OrthoDB" id="5550090at2759"/>
<evidence type="ECO:0000313" key="1">
    <source>
        <dbReference type="EMBL" id="CAG8573000.1"/>
    </source>
</evidence>